<protein>
    <recommendedName>
        <fullName evidence="1">Reverse transcriptase Ty1/copia-type domain-containing protein</fullName>
    </recommendedName>
</protein>
<dbReference type="EMBL" id="AVOT02041738">
    <property type="protein sequence ID" value="MBW0537088.1"/>
    <property type="molecule type" value="Genomic_DNA"/>
</dbReference>
<evidence type="ECO:0000313" key="3">
    <source>
        <dbReference type="Proteomes" id="UP000765509"/>
    </source>
</evidence>
<dbReference type="InterPro" id="IPR013103">
    <property type="entry name" value="RVT_2"/>
</dbReference>
<keyword evidence="3" id="KW-1185">Reference proteome</keyword>
<evidence type="ECO:0000313" key="2">
    <source>
        <dbReference type="EMBL" id="MBW0537088.1"/>
    </source>
</evidence>
<evidence type="ECO:0000259" key="1">
    <source>
        <dbReference type="Pfam" id="PF07727"/>
    </source>
</evidence>
<dbReference type="AlphaFoldDB" id="A0A9Q3FFS7"/>
<dbReference type="Pfam" id="PF07727">
    <property type="entry name" value="RVT_2"/>
    <property type="match status" value="1"/>
</dbReference>
<proteinExistence type="predicted"/>
<comment type="caution">
    <text evidence="2">The sequence shown here is derived from an EMBL/GenBank/DDBJ whole genome shotgun (WGS) entry which is preliminary data.</text>
</comment>
<feature type="domain" description="Reverse transcriptase Ty1/copia-type" evidence="1">
    <location>
        <begin position="7"/>
        <end position="121"/>
    </location>
</feature>
<dbReference type="Proteomes" id="UP000765509">
    <property type="component" value="Unassembled WGS sequence"/>
</dbReference>
<gene>
    <name evidence="2" type="ORF">O181_076803</name>
</gene>
<organism evidence="2 3">
    <name type="scientific">Austropuccinia psidii MF-1</name>
    <dbReference type="NCBI Taxonomy" id="1389203"/>
    <lineage>
        <taxon>Eukaryota</taxon>
        <taxon>Fungi</taxon>
        <taxon>Dikarya</taxon>
        <taxon>Basidiomycota</taxon>
        <taxon>Pucciniomycotina</taxon>
        <taxon>Pucciniomycetes</taxon>
        <taxon>Pucciniales</taxon>
        <taxon>Sphaerophragmiaceae</taxon>
        <taxon>Austropuccinia</taxon>
    </lineage>
</organism>
<reference evidence="2" key="1">
    <citation type="submission" date="2021-03" db="EMBL/GenBank/DDBJ databases">
        <title>Draft genome sequence of rust myrtle Austropuccinia psidii MF-1, a brazilian biotype.</title>
        <authorList>
            <person name="Quecine M.C."/>
            <person name="Pachon D.M.R."/>
            <person name="Bonatelli M.L."/>
            <person name="Correr F.H."/>
            <person name="Franceschini L.M."/>
            <person name="Leite T.F."/>
            <person name="Margarido G.R.A."/>
            <person name="Almeida C.A."/>
            <person name="Ferrarezi J.A."/>
            <person name="Labate C.A."/>
        </authorList>
    </citation>
    <scope>NUCLEOTIDE SEQUENCE</scope>
    <source>
        <strain evidence="2">MF-1</strain>
    </source>
</reference>
<accession>A0A9Q3FFS7</accession>
<name>A0A9Q3FFS7_9BASI</name>
<sequence length="138" mass="15646">MGVPKLKVLKLHKALYGTKQASCCWWVRLNSILLKIGFKSNGKDPSTYTLDRDGEKAILWIHVDDEALTVSLTELTNRISHQLNKHLKIKWDEIIKGLVGISMDETNEGFKFSQHELIQKIKNLTPSNIVAKSPLLPN</sequence>